<evidence type="ECO:0000256" key="1">
    <source>
        <dbReference type="SAM" id="SignalP"/>
    </source>
</evidence>
<dbReference type="AlphaFoldDB" id="A0A5C3M0N7"/>
<name>A0A5C3M0N7_9AGAR</name>
<evidence type="ECO:0000313" key="2">
    <source>
        <dbReference type="EMBL" id="TFK38565.1"/>
    </source>
</evidence>
<protein>
    <recommendedName>
        <fullName evidence="4">Extracellular membrane protein CFEM domain-containing protein</fullName>
    </recommendedName>
</protein>
<dbReference type="Proteomes" id="UP000308652">
    <property type="component" value="Unassembled WGS sequence"/>
</dbReference>
<feature type="chain" id="PRO_5022784178" description="Extracellular membrane protein CFEM domain-containing protein" evidence="1">
    <location>
        <begin position="21"/>
        <end position="210"/>
    </location>
</feature>
<evidence type="ECO:0000313" key="3">
    <source>
        <dbReference type="Proteomes" id="UP000308652"/>
    </source>
</evidence>
<gene>
    <name evidence="2" type="ORF">BDQ12DRAFT_116581</name>
</gene>
<keyword evidence="1" id="KW-0732">Signal</keyword>
<accession>A0A5C3M0N7</accession>
<organism evidence="2 3">
    <name type="scientific">Crucibulum laeve</name>
    <dbReference type="NCBI Taxonomy" id="68775"/>
    <lineage>
        <taxon>Eukaryota</taxon>
        <taxon>Fungi</taxon>
        <taxon>Dikarya</taxon>
        <taxon>Basidiomycota</taxon>
        <taxon>Agaricomycotina</taxon>
        <taxon>Agaricomycetes</taxon>
        <taxon>Agaricomycetidae</taxon>
        <taxon>Agaricales</taxon>
        <taxon>Agaricineae</taxon>
        <taxon>Nidulariaceae</taxon>
        <taxon>Crucibulum</taxon>
    </lineage>
</organism>
<proteinExistence type="predicted"/>
<dbReference type="EMBL" id="ML213603">
    <property type="protein sequence ID" value="TFK38565.1"/>
    <property type="molecule type" value="Genomic_DNA"/>
</dbReference>
<reference evidence="2 3" key="1">
    <citation type="journal article" date="2019" name="Nat. Ecol. Evol.">
        <title>Megaphylogeny resolves global patterns of mushroom evolution.</title>
        <authorList>
            <person name="Varga T."/>
            <person name="Krizsan K."/>
            <person name="Foldi C."/>
            <person name="Dima B."/>
            <person name="Sanchez-Garcia M."/>
            <person name="Sanchez-Ramirez S."/>
            <person name="Szollosi G.J."/>
            <person name="Szarkandi J.G."/>
            <person name="Papp V."/>
            <person name="Albert L."/>
            <person name="Andreopoulos W."/>
            <person name="Angelini C."/>
            <person name="Antonin V."/>
            <person name="Barry K.W."/>
            <person name="Bougher N.L."/>
            <person name="Buchanan P."/>
            <person name="Buyck B."/>
            <person name="Bense V."/>
            <person name="Catcheside P."/>
            <person name="Chovatia M."/>
            <person name="Cooper J."/>
            <person name="Damon W."/>
            <person name="Desjardin D."/>
            <person name="Finy P."/>
            <person name="Geml J."/>
            <person name="Haridas S."/>
            <person name="Hughes K."/>
            <person name="Justo A."/>
            <person name="Karasinski D."/>
            <person name="Kautmanova I."/>
            <person name="Kiss B."/>
            <person name="Kocsube S."/>
            <person name="Kotiranta H."/>
            <person name="LaButti K.M."/>
            <person name="Lechner B.E."/>
            <person name="Liimatainen K."/>
            <person name="Lipzen A."/>
            <person name="Lukacs Z."/>
            <person name="Mihaltcheva S."/>
            <person name="Morgado L.N."/>
            <person name="Niskanen T."/>
            <person name="Noordeloos M.E."/>
            <person name="Ohm R.A."/>
            <person name="Ortiz-Santana B."/>
            <person name="Ovrebo C."/>
            <person name="Racz N."/>
            <person name="Riley R."/>
            <person name="Savchenko A."/>
            <person name="Shiryaev A."/>
            <person name="Soop K."/>
            <person name="Spirin V."/>
            <person name="Szebenyi C."/>
            <person name="Tomsovsky M."/>
            <person name="Tulloss R.E."/>
            <person name="Uehling J."/>
            <person name="Grigoriev I.V."/>
            <person name="Vagvolgyi C."/>
            <person name="Papp T."/>
            <person name="Martin F.M."/>
            <person name="Miettinen O."/>
            <person name="Hibbett D.S."/>
            <person name="Nagy L.G."/>
        </authorList>
    </citation>
    <scope>NUCLEOTIDE SEQUENCE [LARGE SCALE GENOMIC DNA]</scope>
    <source>
        <strain evidence="2 3">CBS 166.37</strain>
    </source>
</reference>
<keyword evidence="3" id="KW-1185">Reference proteome</keyword>
<feature type="signal peptide" evidence="1">
    <location>
        <begin position="1"/>
        <end position="20"/>
    </location>
</feature>
<sequence length="210" mass="22946">MGLVLILVLCTLYTWQFATAAVVFKDNHPQPYSRQEASSEIHLFECKVVCNRLDTTTANCTEIDCLLVIANEQRLETCMACLNTASSTDKASADMQATSGRFRKTCRGLAVRTTPATMTTTSPSPSRTISFASTTTTYIVVSTTAPPTTTITIVRTQVVLSSSITEQLPSEYSMLPSSGSSNASMSIRISDTRVRNILWVLLLTTFMTFV</sequence>
<evidence type="ECO:0008006" key="4">
    <source>
        <dbReference type="Google" id="ProtNLM"/>
    </source>
</evidence>